<keyword evidence="9 14" id="KW-0418">Kinase</keyword>
<dbReference type="FunFam" id="3.30.565.10:FF:000023">
    <property type="entry name" value="PAS domain-containing sensor histidine kinase"/>
    <property type="match status" value="1"/>
</dbReference>
<name>A0A1G5J1G4_9FIRM</name>
<keyword evidence="8" id="KW-0547">Nucleotide-binding</keyword>
<comment type="subcellular location">
    <subcellularLocation>
        <location evidence="2">Cell membrane</location>
    </subcellularLocation>
    <subcellularLocation>
        <location evidence="3">Membrane raft</location>
        <topology evidence="3">Multi-pass membrane protein</topology>
    </subcellularLocation>
</comment>
<dbReference type="GO" id="GO:0005886">
    <property type="term" value="C:plasma membrane"/>
    <property type="evidence" value="ECO:0007669"/>
    <property type="project" value="UniProtKB-SubCell"/>
</dbReference>
<dbReference type="EMBL" id="FMUS01000017">
    <property type="protein sequence ID" value="SCY82196.1"/>
    <property type="molecule type" value="Genomic_DNA"/>
</dbReference>
<evidence type="ECO:0000256" key="11">
    <source>
        <dbReference type="ARBA" id="ARBA00023012"/>
    </source>
</evidence>
<evidence type="ECO:0000256" key="9">
    <source>
        <dbReference type="ARBA" id="ARBA00022777"/>
    </source>
</evidence>
<evidence type="ECO:0000256" key="10">
    <source>
        <dbReference type="ARBA" id="ARBA00022840"/>
    </source>
</evidence>
<sequence>MSVAMKSKSNSSYNQQAIKSLEAALKEKELLLNEILTQDRMKTEFLSNISHDLRTPLNVIYSTLQLFNLFLNDSLSEDKKQTSHKYIHIMKQNCYRLLRLINNFIDISKIDSGFLKLDLRNFDIVSLVEDITMSVAEYIENKSIHLHFDSSIKEQIIACDPDKIERIMLNLLSNSLKFTPKNGTIHVKVRGNYESVTISVIDTGIGIPSKELNTIFERFKQVDKGLTKDHQGSGIGLSLVKSLVELHGGNILINSEYGKGSEFIITLPIKTLDDDFKIAEEVFEASSEGRIERINIEFSDIYTKL</sequence>
<proteinExistence type="predicted"/>
<dbReference type="InterPro" id="IPR003661">
    <property type="entry name" value="HisK_dim/P_dom"/>
</dbReference>
<feature type="domain" description="Histidine kinase" evidence="13">
    <location>
        <begin position="48"/>
        <end position="271"/>
    </location>
</feature>
<dbReference type="Proteomes" id="UP000198636">
    <property type="component" value="Unassembled WGS sequence"/>
</dbReference>
<dbReference type="InterPro" id="IPR036097">
    <property type="entry name" value="HisK_dim/P_sf"/>
</dbReference>
<dbReference type="InterPro" id="IPR003594">
    <property type="entry name" value="HATPase_dom"/>
</dbReference>
<reference evidence="14 15" key="1">
    <citation type="submission" date="2016-10" db="EMBL/GenBank/DDBJ databases">
        <authorList>
            <person name="de Groot N.N."/>
        </authorList>
    </citation>
    <scope>NUCLEOTIDE SEQUENCE [LARGE SCALE GENOMIC DNA]</scope>
    <source>
        <strain evidence="14 15">DSM 18978</strain>
    </source>
</reference>
<keyword evidence="6" id="KW-0597">Phosphoprotein</keyword>
<dbReference type="GO" id="GO:0005524">
    <property type="term" value="F:ATP binding"/>
    <property type="evidence" value="ECO:0007669"/>
    <property type="project" value="UniProtKB-KW"/>
</dbReference>
<keyword evidence="15" id="KW-1185">Reference proteome</keyword>
<dbReference type="InterPro" id="IPR050736">
    <property type="entry name" value="Sensor_HK_Regulatory"/>
</dbReference>
<dbReference type="AlphaFoldDB" id="A0A1G5J1G4"/>
<dbReference type="Pfam" id="PF00512">
    <property type="entry name" value="HisKA"/>
    <property type="match status" value="1"/>
</dbReference>
<evidence type="ECO:0000256" key="1">
    <source>
        <dbReference type="ARBA" id="ARBA00000085"/>
    </source>
</evidence>
<evidence type="ECO:0000256" key="5">
    <source>
        <dbReference type="ARBA" id="ARBA00022475"/>
    </source>
</evidence>
<evidence type="ECO:0000256" key="4">
    <source>
        <dbReference type="ARBA" id="ARBA00012438"/>
    </source>
</evidence>
<dbReference type="InterPro" id="IPR004358">
    <property type="entry name" value="Sig_transdc_His_kin-like_C"/>
</dbReference>
<evidence type="ECO:0000259" key="13">
    <source>
        <dbReference type="PROSITE" id="PS50109"/>
    </source>
</evidence>
<evidence type="ECO:0000256" key="3">
    <source>
        <dbReference type="ARBA" id="ARBA00004314"/>
    </source>
</evidence>
<accession>A0A1G5J1G4</accession>
<dbReference type="Gene3D" id="3.30.565.10">
    <property type="entry name" value="Histidine kinase-like ATPase, C-terminal domain"/>
    <property type="match status" value="1"/>
</dbReference>
<keyword evidence="7" id="KW-0808">Transferase</keyword>
<dbReference type="InterPro" id="IPR005467">
    <property type="entry name" value="His_kinase_dom"/>
</dbReference>
<keyword evidence="5" id="KW-1003">Cell membrane</keyword>
<dbReference type="PANTHER" id="PTHR43711:SF26">
    <property type="entry name" value="SENSOR HISTIDINE KINASE RCSC"/>
    <property type="match status" value="1"/>
</dbReference>
<evidence type="ECO:0000313" key="15">
    <source>
        <dbReference type="Proteomes" id="UP000198636"/>
    </source>
</evidence>
<dbReference type="SMART" id="SM00387">
    <property type="entry name" value="HATPase_c"/>
    <property type="match status" value="1"/>
</dbReference>
<keyword evidence="11" id="KW-0902">Two-component regulatory system</keyword>
<gene>
    <name evidence="14" type="ORF">SAMN03080606_02616</name>
</gene>
<evidence type="ECO:0000256" key="12">
    <source>
        <dbReference type="ARBA" id="ARBA00023136"/>
    </source>
</evidence>
<dbReference type="CDD" id="cd16922">
    <property type="entry name" value="HATPase_EvgS-ArcB-TorS-like"/>
    <property type="match status" value="1"/>
</dbReference>
<dbReference type="GO" id="GO:0000155">
    <property type="term" value="F:phosphorelay sensor kinase activity"/>
    <property type="evidence" value="ECO:0007669"/>
    <property type="project" value="InterPro"/>
</dbReference>
<comment type="catalytic activity">
    <reaction evidence="1">
        <text>ATP + protein L-histidine = ADP + protein N-phospho-L-histidine.</text>
        <dbReference type="EC" id="2.7.13.3"/>
    </reaction>
</comment>
<dbReference type="STRING" id="1120976.SAMN03080606_02616"/>
<evidence type="ECO:0000256" key="8">
    <source>
        <dbReference type="ARBA" id="ARBA00022741"/>
    </source>
</evidence>
<dbReference type="SUPFAM" id="SSF55874">
    <property type="entry name" value="ATPase domain of HSP90 chaperone/DNA topoisomerase II/histidine kinase"/>
    <property type="match status" value="1"/>
</dbReference>
<dbReference type="CDD" id="cd00082">
    <property type="entry name" value="HisKA"/>
    <property type="match status" value="1"/>
</dbReference>
<dbReference type="PANTHER" id="PTHR43711">
    <property type="entry name" value="TWO-COMPONENT HISTIDINE KINASE"/>
    <property type="match status" value="1"/>
</dbReference>
<evidence type="ECO:0000256" key="2">
    <source>
        <dbReference type="ARBA" id="ARBA00004236"/>
    </source>
</evidence>
<dbReference type="GO" id="GO:0045121">
    <property type="term" value="C:membrane raft"/>
    <property type="evidence" value="ECO:0007669"/>
    <property type="project" value="UniProtKB-SubCell"/>
</dbReference>
<organism evidence="14 15">
    <name type="scientific">Alkaliphilus peptidifermentans DSM 18978</name>
    <dbReference type="NCBI Taxonomy" id="1120976"/>
    <lineage>
        <taxon>Bacteria</taxon>
        <taxon>Bacillati</taxon>
        <taxon>Bacillota</taxon>
        <taxon>Clostridia</taxon>
        <taxon>Peptostreptococcales</taxon>
        <taxon>Natronincolaceae</taxon>
        <taxon>Alkaliphilus</taxon>
    </lineage>
</organism>
<dbReference type="PRINTS" id="PR00344">
    <property type="entry name" value="BCTRLSENSOR"/>
</dbReference>
<keyword evidence="10" id="KW-0067">ATP-binding</keyword>
<protein>
    <recommendedName>
        <fullName evidence="4">histidine kinase</fullName>
        <ecNumber evidence="4">2.7.13.3</ecNumber>
    </recommendedName>
</protein>
<dbReference type="EC" id="2.7.13.3" evidence="4"/>
<dbReference type="RefSeq" id="WP_242876984.1">
    <property type="nucleotide sequence ID" value="NZ_FMUS01000017.1"/>
</dbReference>
<dbReference type="SUPFAM" id="SSF47384">
    <property type="entry name" value="Homodimeric domain of signal transducing histidine kinase"/>
    <property type="match status" value="1"/>
</dbReference>
<dbReference type="Gene3D" id="1.10.287.130">
    <property type="match status" value="1"/>
</dbReference>
<evidence type="ECO:0000313" key="14">
    <source>
        <dbReference type="EMBL" id="SCY82196.1"/>
    </source>
</evidence>
<dbReference type="SMART" id="SM00388">
    <property type="entry name" value="HisKA"/>
    <property type="match status" value="1"/>
</dbReference>
<dbReference type="PROSITE" id="PS50109">
    <property type="entry name" value="HIS_KIN"/>
    <property type="match status" value="1"/>
</dbReference>
<dbReference type="Pfam" id="PF02518">
    <property type="entry name" value="HATPase_c"/>
    <property type="match status" value="1"/>
</dbReference>
<evidence type="ECO:0000256" key="6">
    <source>
        <dbReference type="ARBA" id="ARBA00022553"/>
    </source>
</evidence>
<dbReference type="FunFam" id="1.10.287.130:FF:000001">
    <property type="entry name" value="Two-component sensor histidine kinase"/>
    <property type="match status" value="1"/>
</dbReference>
<keyword evidence="12" id="KW-0472">Membrane</keyword>
<evidence type="ECO:0000256" key="7">
    <source>
        <dbReference type="ARBA" id="ARBA00022679"/>
    </source>
</evidence>
<dbReference type="InterPro" id="IPR036890">
    <property type="entry name" value="HATPase_C_sf"/>
</dbReference>